<dbReference type="Proteomes" id="UP000603545">
    <property type="component" value="Unassembled WGS sequence"/>
</dbReference>
<gene>
    <name evidence="1" type="ORF">H8E80_04560</name>
</gene>
<organism evidence="1 2">
    <name type="scientific">Candidatus Desulfaltia bathyphila</name>
    <dbReference type="NCBI Taxonomy" id="2841697"/>
    <lineage>
        <taxon>Bacteria</taxon>
        <taxon>Pseudomonadati</taxon>
        <taxon>Thermodesulfobacteriota</taxon>
        <taxon>Desulfobacteria</taxon>
        <taxon>Desulfobacterales</taxon>
        <taxon>Desulfobacterales incertae sedis</taxon>
        <taxon>Candidatus Desulfaltia</taxon>
    </lineage>
</organism>
<dbReference type="AlphaFoldDB" id="A0A8J6T6R9"/>
<protein>
    <submittedName>
        <fullName evidence="1">Uncharacterized protein</fullName>
    </submittedName>
</protein>
<sequence>MDKKSKDLMDFISGAIDHLDVSGFEALEILDVRSRLASREPLLDEPDRARLEGLDRQLLQMADSLIECISEVANLAEMRRRAHVLPSHWWWYLDGIASDKRKVATG</sequence>
<comment type="caution">
    <text evidence="1">The sequence shown here is derived from an EMBL/GenBank/DDBJ whole genome shotgun (WGS) entry which is preliminary data.</text>
</comment>
<proteinExistence type="predicted"/>
<reference evidence="1 2" key="1">
    <citation type="submission" date="2020-08" db="EMBL/GenBank/DDBJ databases">
        <title>Bridging the membrane lipid divide: bacteria of the FCB group superphylum have the potential to synthesize archaeal ether lipids.</title>
        <authorList>
            <person name="Villanueva L."/>
            <person name="Von Meijenfeldt F.A.B."/>
            <person name="Westbye A.B."/>
            <person name="Yadav S."/>
            <person name="Hopmans E.C."/>
            <person name="Dutilh B.E."/>
            <person name="Sinninghe Damste J.S."/>
        </authorList>
    </citation>
    <scope>NUCLEOTIDE SEQUENCE [LARGE SCALE GENOMIC DNA]</scope>
    <source>
        <strain evidence="1">NIOZ-UU82</strain>
    </source>
</reference>
<name>A0A8J6T6R9_9BACT</name>
<evidence type="ECO:0000313" key="2">
    <source>
        <dbReference type="Proteomes" id="UP000603545"/>
    </source>
</evidence>
<accession>A0A8J6T6R9</accession>
<dbReference type="EMBL" id="JACNLL010000046">
    <property type="protein sequence ID" value="MBC8199302.1"/>
    <property type="molecule type" value="Genomic_DNA"/>
</dbReference>
<evidence type="ECO:0000313" key="1">
    <source>
        <dbReference type="EMBL" id="MBC8199302.1"/>
    </source>
</evidence>